<evidence type="ECO:0000256" key="1">
    <source>
        <dbReference type="ARBA" id="ARBA00023157"/>
    </source>
</evidence>
<dbReference type="PRINTS" id="PR00602">
    <property type="entry name" value="BARWIN"/>
</dbReference>
<reference evidence="4 5" key="1">
    <citation type="journal article" date="2019" name="Sci. Rep.">
        <title>A high-quality genome of Eragrostis curvula grass provides insights into Poaceae evolution and supports new strategies to enhance forage quality.</title>
        <authorList>
            <person name="Carballo J."/>
            <person name="Santos B.A.C.M."/>
            <person name="Zappacosta D."/>
            <person name="Garbus I."/>
            <person name="Selva J.P."/>
            <person name="Gallo C.A."/>
            <person name="Diaz A."/>
            <person name="Albertini E."/>
            <person name="Caccamo M."/>
            <person name="Echenique V."/>
        </authorList>
    </citation>
    <scope>NUCLEOTIDE SEQUENCE [LARGE SCALE GENOMIC DNA]</scope>
    <source>
        <strain evidence="5">cv. Victoria</strain>
        <tissue evidence="4">Leaf</tissue>
    </source>
</reference>
<feature type="signal peptide" evidence="2">
    <location>
        <begin position="1"/>
        <end position="31"/>
    </location>
</feature>
<name>A0A5J9UMT3_9POAL</name>
<keyword evidence="1" id="KW-1015">Disulfide bond</keyword>
<gene>
    <name evidence="4" type="ORF">EJB05_26949</name>
</gene>
<dbReference type="PANTHER" id="PTHR46351">
    <property type="entry name" value="WOUND-INDUCED PROTEIN WIN2"/>
    <property type="match status" value="1"/>
</dbReference>
<dbReference type="AlphaFoldDB" id="A0A5J9UMT3"/>
<dbReference type="Gene3D" id="2.40.40.10">
    <property type="entry name" value="RlpA-like domain"/>
    <property type="match status" value="1"/>
</dbReference>
<dbReference type="GO" id="GO:0004540">
    <property type="term" value="F:RNA nuclease activity"/>
    <property type="evidence" value="ECO:0007669"/>
    <property type="project" value="InterPro"/>
</dbReference>
<evidence type="ECO:0000313" key="5">
    <source>
        <dbReference type="Proteomes" id="UP000324897"/>
    </source>
</evidence>
<dbReference type="OrthoDB" id="5985073at2759"/>
<accession>A0A5J9UMT3</accession>
<comment type="caution">
    <text evidence="4">The sequence shown here is derived from an EMBL/GenBank/DDBJ whole genome shotgun (WGS) entry which is preliminary data.</text>
</comment>
<feature type="chain" id="PRO_5023919232" description="Barwin domain-containing protein" evidence="2">
    <location>
        <begin position="32"/>
        <end position="195"/>
    </location>
</feature>
<feature type="domain" description="Barwin" evidence="3">
    <location>
        <begin position="32"/>
        <end position="154"/>
    </location>
</feature>
<dbReference type="PROSITE" id="PS00771">
    <property type="entry name" value="BARWIN_1"/>
    <property type="match status" value="1"/>
</dbReference>
<feature type="non-terminal residue" evidence="4">
    <location>
        <position position="1"/>
    </location>
</feature>
<keyword evidence="2" id="KW-0732">Signal</keyword>
<dbReference type="PANTHER" id="PTHR46351:SF6">
    <property type="entry name" value="PATHOGENESIS-RELATED PROTEIN PR-4A"/>
    <property type="match status" value="1"/>
</dbReference>
<keyword evidence="5" id="KW-1185">Reference proteome</keyword>
<evidence type="ECO:0000313" key="4">
    <source>
        <dbReference type="EMBL" id="TVU24507.1"/>
    </source>
</evidence>
<dbReference type="EMBL" id="RWGY01000013">
    <property type="protein sequence ID" value="TVU24507.1"/>
    <property type="molecule type" value="Genomic_DNA"/>
</dbReference>
<dbReference type="InterPro" id="IPR044301">
    <property type="entry name" value="PR4"/>
</dbReference>
<evidence type="ECO:0000256" key="2">
    <source>
        <dbReference type="SAM" id="SignalP"/>
    </source>
</evidence>
<dbReference type="Proteomes" id="UP000324897">
    <property type="component" value="Chromosome 2"/>
</dbReference>
<dbReference type="SUPFAM" id="SSF50685">
    <property type="entry name" value="Barwin-like endoglucanases"/>
    <property type="match status" value="1"/>
</dbReference>
<organism evidence="4 5">
    <name type="scientific">Eragrostis curvula</name>
    <name type="common">weeping love grass</name>
    <dbReference type="NCBI Taxonomy" id="38414"/>
    <lineage>
        <taxon>Eukaryota</taxon>
        <taxon>Viridiplantae</taxon>
        <taxon>Streptophyta</taxon>
        <taxon>Embryophyta</taxon>
        <taxon>Tracheophyta</taxon>
        <taxon>Spermatophyta</taxon>
        <taxon>Magnoliopsida</taxon>
        <taxon>Liliopsida</taxon>
        <taxon>Poales</taxon>
        <taxon>Poaceae</taxon>
        <taxon>PACMAD clade</taxon>
        <taxon>Chloridoideae</taxon>
        <taxon>Eragrostideae</taxon>
        <taxon>Eragrostidinae</taxon>
        <taxon>Eragrostis</taxon>
    </lineage>
</organism>
<evidence type="ECO:0000259" key="3">
    <source>
        <dbReference type="PROSITE" id="PS51174"/>
    </source>
</evidence>
<proteinExistence type="predicted"/>
<dbReference type="InterPro" id="IPR036908">
    <property type="entry name" value="RlpA-like_sf"/>
</dbReference>
<protein>
    <recommendedName>
        <fullName evidence="3">Barwin domain-containing protein</fullName>
    </recommendedName>
</protein>
<dbReference type="PROSITE" id="PS51174">
    <property type="entry name" value="BARWIN_3"/>
    <property type="match status" value="1"/>
</dbReference>
<dbReference type="GO" id="GO:0050832">
    <property type="term" value="P:defense response to fungus"/>
    <property type="evidence" value="ECO:0007669"/>
    <property type="project" value="InterPro"/>
</dbReference>
<dbReference type="Pfam" id="PF00967">
    <property type="entry name" value="Barwin"/>
    <property type="match status" value="1"/>
</dbReference>
<dbReference type="InterPro" id="IPR001153">
    <property type="entry name" value="Barwin_dom"/>
</dbReference>
<sequence length="195" mass="21117">LRPAAMAKIVGTRRLALAAMVLCAVTALAAAQEAFGVRSTYNFYRPEKYSWDLTAVGVYCATWDAYKPLSWRKQYGWTAFCAPAGPTGKDACGKCLMVTNNFTGAAITARIVDQCSNGRLDLDYDTVFSKIDTDGQGVKDGHLIVNYLFVDCDVVMPPAPEPPVVLPPAPVVVPSQEHNMEGKSISSLGNSVYMR</sequence>
<dbReference type="GO" id="GO:0042742">
    <property type="term" value="P:defense response to bacterium"/>
    <property type="evidence" value="ECO:0007669"/>
    <property type="project" value="InterPro"/>
</dbReference>
<dbReference type="InterPro" id="IPR018226">
    <property type="entry name" value="Barwin_CS"/>
</dbReference>